<feature type="chain" id="PRO_5011718309" evidence="1">
    <location>
        <begin position="19"/>
        <end position="302"/>
    </location>
</feature>
<dbReference type="GO" id="GO:0006508">
    <property type="term" value="P:proteolysis"/>
    <property type="evidence" value="ECO:0007669"/>
    <property type="project" value="InterPro"/>
</dbReference>
<evidence type="ECO:0000313" key="3">
    <source>
        <dbReference type="EMBL" id="SDF25086.1"/>
    </source>
</evidence>
<evidence type="ECO:0000313" key="4">
    <source>
        <dbReference type="Proteomes" id="UP000199045"/>
    </source>
</evidence>
<dbReference type="PANTHER" id="PTHR12147">
    <property type="entry name" value="METALLOPEPTIDASE M28 FAMILY MEMBER"/>
    <property type="match status" value="1"/>
</dbReference>
<dbReference type="GO" id="GO:0008235">
    <property type="term" value="F:metalloexopeptidase activity"/>
    <property type="evidence" value="ECO:0007669"/>
    <property type="project" value="InterPro"/>
</dbReference>
<evidence type="ECO:0000259" key="2">
    <source>
        <dbReference type="Pfam" id="PF04389"/>
    </source>
</evidence>
<proteinExistence type="predicted"/>
<dbReference type="Pfam" id="PF04389">
    <property type="entry name" value="Peptidase_M28"/>
    <property type="match status" value="1"/>
</dbReference>
<accession>A0A1G7JJL5</accession>
<dbReference type="SUPFAM" id="SSF53187">
    <property type="entry name" value="Zn-dependent exopeptidases"/>
    <property type="match status" value="1"/>
</dbReference>
<dbReference type="OrthoDB" id="9764939at2"/>
<protein>
    <submittedName>
        <fullName evidence="3">Peptidase family M28</fullName>
    </submittedName>
</protein>
<dbReference type="Proteomes" id="UP000199045">
    <property type="component" value="Unassembled WGS sequence"/>
</dbReference>
<dbReference type="EMBL" id="FNBN01000001">
    <property type="protein sequence ID" value="SDF25086.1"/>
    <property type="molecule type" value="Genomic_DNA"/>
</dbReference>
<feature type="domain" description="Peptidase M28" evidence="2">
    <location>
        <begin position="89"/>
        <end position="279"/>
    </location>
</feature>
<dbReference type="AlphaFoldDB" id="A0A1G7JJL5"/>
<name>A0A1G7JJL5_CHIFI</name>
<sequence length="302" mass="33761">MKIVIHSLLLLLAVSTHAQSLIDSTQLIKDIQTLSSDKYEGRMAGTRGSRLAQFYLIGRFKQAGLSAFHNTYEYPFYFNIGEKQIMGTNLFGYIKGKSESAIVVSAHYDHLGIRSNTTAGKDSIYNGADDNASGVGGLLALMAYYQKHQPEHTMIFVAFDGEEEGLQGAKAFVKQPPVPITQIVLNINMDMIGRNEKNELYVCGLTQFPELKKYVDDGVNTGGAVKLLSGHDKKDEGHNNWINQSDHYEFYKLKIPMLYFGVEDHPDYHQVSDEFKGILPSFYYQAVLKVLTVLESADKGVK</sequence>
<evidence type="ECO:0000256" key="1">
    <source>
        <dbReference type="SAM" id="SignalP"/>
    </source>
</evidence>
<dbReference type="Gene3D" id="3.40.630.10">
    <property type="entry name" value="Zn peptidases"/>
    <property type="match status" value="1"/>
</dbReference>
<organism evidence="3 4">
    <name type="scientific">Chitinophaga filiformis</name>
    <name type="common">Myxococcus filiformis</name>
    <name type="synonym">Flexibacter filiformis</name>
    <dbReference type="NCBI Taxonomy" id="104663"/>
    <lineage>
        <taxon>Bacteria</taxon>
        <taxon>Pseudomonadati</taxon>
        <taxon>Bacteroidota</taxon>
        <taxon>Chitinophagia</taxon>
        <taxon>Chitinophagales</taxon>
        <taxon>Chitinophagaceae</taxon>
        <taxon>Chitinophaga</taxon>
    </lineage>
</organism>
<keyword evidence="1" id="KW-0732">Signal</keyword>
<dbReference type="InterPro" id="IPR045175">
    <property type="entry name" value="M28_fam"/>
</dbReference>
<dbReference type="PANTHER" id="PTHR12147:SF26">
    <property type="entry name" value="PEPTIDASE M28 DOMAIN-CONTAINING PROTEIN"/>
    <property type="match status" value="1"/>
</dbReference>
<dbReference type="STRING" id="104663.SAMN04488121_1011264"/>
<gene>
    <name evidence="3" type="ORF">SAMN04488121_1011264</name>
</gene>
<dbReference type="RefSeq" id="WP_089829581.1">
    <property type="nucleotide sequence ID" value="NZ_FNBN01000001.1"/>
</dbReference>
<reference evidence="3 4" key="1">
    <citation type="submission" date="2016-10" db="EMBL/GenBank/DDBJ databases">
        <authorList>
            <person name="de Groot N.N."/>
        </authorList>
    </citation>
    <scope>NUCLEOTIDE SEQUENCE [LARGE SCALE GENOMIC DNA]</scope>
    <source>
        <strain evidence="3 4">DSM 527</strain>
    </source>
</reference>
<feature type="signal peptide" evidence="1">
    <location>
        <begin position="1"/>
        <end position="18"/>
    </location>
</feature>
<dbReference type="InterPro" id="IPR007484">
    <property type="entry name" value="Peptidase_M28"/>
</dbReference>